<feature type="compositionally biased region" description="Polar residues" evidence="1">
    <location>
        <begin position="160"/>
        <end position="172"/>
    </location>
</feature>
<gene>
    <name evidence="2" type="ORF">BO99DRAFT_405217</name>
</gene>
<feature type="region of interest" description="Disordered" evidence="1">
    <location>
        <begin position="1"/>
        <end position="439"/>
    </location>
</feature>
<feature type="compositionally biased region" description="Low complexity" evidence="1">
    <location>
        <begin position="397"/>
        <end position="409"/>
    </location>
</feature>
<feature type="compositionally biased region" description="Gly residues" evidence="1">
    <location>
        <begin position="190"/>
        <end position="199"/>
    </location>
</feature>
<reference evidence="2 3" key="1">
    <citation type="submission" date="2018-02" db="EMBL/GenBank/DDBJ databases">
        <title>The genomes of Aspergillus section Nigri reveals drivers in fungal speciation.</title>
        <authorList>
            <consortium name="DOE Joint Genome Institute"/>
            <person name="Vesth T.C."/>
            <person name="Nybo J."/>
            <person name="Theobald S."/>
            <person name="Brandl J."/>
            <person name="Frisvad J.C."/>
            <person name="Nielsen K.F."/>
            <person name="Lyhne E.K."/>
            <person name="Kogle M.E."/>
            <person name="Kuo A."/>
            <person name="Riley R."/>
            <person name="Clum A."/>
            <person name="Nolan M."/>
            <person name="Lipzen A."/>
            <person name="Salamov A."/>
            <person name="Henrissat B."/>
            <person name="Wiebenga A."/>
            <person name="De vries R.P."/>
            <person name="Grigoriev I.V."/>
            <person name="Mortensen U.H."/>
            <person name="Andersen M.R."/>
            <person name="Baker S.E."/>
        </authorList>
    </citation>
    <scope>NUCLEOTIDE SEQUENCE [LARGE SCALE GENOMIC DNA]</scope>
    <source>
        <strain evidence="2 3">CBS 115571</strain>
    </source>
</reference>
<protein>
    <submittedName>
        <fullName evidence="2">Uncharacterized protein</fullName>
    </submittedName>
</protein>
<evidence type="ECO:0000256" key="1">
    <source>
        <dbReference type="SAM" id="MobiDB-lite"/>
    </source>
</evidence>
<organism evidence="2 3">
    <name type="scientific">Aspergillus violaceofuscus (strain CBS 115571)</name>
    <dbReference type="NCBI Taxonomy" id="1450538"/>
    <lineage>
        <taxon>Eukaryota</taxon>
        <taxon>Fungi</taxon>
        <taxon>Dikarya</taxon>
        <taxon>Ascomycota</taxon>
        <taxon>Pezizomycotina</taxon>
        <taxon>Eurotiomycetes</taxon>
        <taxon>Eurotiomycetidae</taxon>
        <taxon>Eurotiales</taxon>
        <taxon>Aspergillaceae</taxon>
        <taxon>Aspergillus</taxon>
    </lineage>
</organism>
<proteinExistence type="predicted"/>
<feature type="compositionally biased region" description="Polar residues" evidence="1">
    <location>
        <begin position="265"/>
        <end position="278"/>
    </location>
</feature>
<feature type="compositionally biased region" description="Basic and acidic residues" evidence="1">
    <location>
        <begin position="351"/>
        <end position="361"/>
    </location>
</feature>
<dbReference type="Proteomes" id="UP000249829">
    <property type="component" value="Unassembled WGS sequence"/>
</dbReference>
<feature type="compositionally biased region" description="Low complexity" evidence="1">
    <location>
        <begin position="240"/>
        <end position="262"/>
    </location>
</feature>
<dbReference type="STRING" id="1450538.A0A2V5H639"/>
<dbReference type="EMBL" id="KZ825171">
    <property type="protein sequence ID" value="PYI16333.1"/>
    <property type="molecule type" value="Genomic_DNA"/>
</dbReference>
<feature type="compositionally biased region" description="Basic and acidic residues" evidence="1">
    <location>
        <begin position="203"/>
        <end position="217"/>
    </location>
</feature>
<sequence length="439" mass="44599">METLNRTFNNATTALWNEFQPREQQQLQPHGDEPLSGIQGKGTATDPYDGGNRDDQPGAPRSQANTAVIPEPLVSVTAPSDHAKNPKSPSNADVALKSVIVDAPASVPVQQTQNKKMETPDPLTAAAPTAAAEAAGAPSSGSHGTKQLAASGVGLPAGKTQVSSSGGVSEQRGSLPASSSAKVPSSVGVAGSGSGGVGGETLPIREKKTTNKDEILQENRGLPAPEGMQPAQKPSSTVDTTATGTTTAGTTTAGTAAATAGALQTRDTPATIPTSSVSADDKAYKSKEKPTTSASLSQPQPQQQQMKPSASATDESKPTGAAATASDTESVGPANETKASRDSTTSPTSPTHHETKTETDTLPRGNNKVSEEALKGPQTPAPREPFEFEKRLGSKGGPAKPDANAAGAADEAEKHGKGHGQGKLAHLKEKVGKVLHHGK</sequence>
<keyword evidence="3" id="KW-1185">Reference proteome</keyword>
<evidence type="ECO:0000313" key="2">
    <source>
        <dbReference type="EMBL" id="PYI16333.1"/>
    </source>
</evidence>
<dbReference type="OMA" id="PIGTHTS"/>
<name>A0A2V5H639_ASPV1</name>
<accession>A0A2V5H639</accession>
<feature type="compositionally biased region" description="Polar residues" evidence="1">
    <location>
        <begin position="1"/>
        <end position="15"/>
    </location>
</feature>
<dbReference type="AlphaFoldDB" id="A0A2V5H639"/>
<feature type="compositionally biased region" description="Low complexity" evidence="1">
    <location>
        <begin position="177"/>
        <end position="189"/>
    </location>
</feature>
<evidence type="ECO:0000313" key="3">
    <source>
        <dbReference type="Proteomes" id="UP000249829"/>
    </source>
</evidence>
<feature type="compositionally biased region" description="Basic and acidic residues" evidence="1">
    <location>
        <begin position="279"/>
        <end position="290"/>
    </location>
</feature>
<feature type="compositionally biased region" description="Low complexity" evidence="1">
    <location>
        <begin position="122"/>
        <end position="145"/>
    </location>
</feature>
<feature type="compositionally biased region" description="Low complexity" evidence="1">
    <location>
        <begin position="293"/>
        <end position="312"/>
    </location>
</feature>